<evidence type="ECO:0000313" key="2">
    <source>
        <dbReference type="EMBL" id="JAD46861.1"/>
    </source>
</evidence>
<proteinExistence type="predicted"/>
<reference evidence="2" key="2">
    <citation type="journal article" date="2015" name="Data Brief">
        <title>Shoot transcriptome of the giant reed, Arundo donax.</title>
        <authorList>
            <person name="Barrero R.A."/>
            <person name="Guerrero F.D."/>
            <person name="Moolhuijzen P."/>
            <person name="Goolsby J.A."/>
            <person name="Tidwell J."/>
            <person name="Bellgard S.E."/>
            <person name="Bellgard M.I."/>
        </authorList>
    </citation>
    <scope>NUCLEOTIDE SEQUENCE</scope>
    <source>
        <tissue evidence="2">Shoot tissue taken approximately 20 cm above the soil surface</tissue>
    </source>
</reference>
<organism evidence="2">
    <name type="scientific">Arundo donax</name>
    <name type="common">Giant reed</name>
    <name type="synonym">Donax arundinaceus</name>
    <dbReference type="NCBI Taxonomy" id="35708"/>
    <lineage>
        <taxon>Eukaryota</taxon>
        <taxon>Viridiplantae</taxon>
        <taxon>Streptophyta</taxon>
        <taxon>Embryophyta</taxon>
        <taxon>Tracheophyta</taxon>
        <taxon>Spermatophyta</taxon>
        <taxon>Magnoliopsida</taxon>
        <taxon>Liliopsida</taxon>
        <taxon>Poales</taxon>
        <taxon>Poaceae</taxon>
        <taxon>PACMAD clade</taxon>
        <taxon>Arundinoideae</taxon>
        <taxon>Arundineae</taxon>
        <taxon>Arundo</taxon>
    </lineage>
</organism>
<dbReference type="InterPro" id="IPR052018">
    <property type="entry name" value="PHP_domain"/>
</dbReference>
<accession>A0A0A9A6Z0</accession>
<sequence>MKVLALTDHDTMAGVLEAMEAAKQYPIRIIPGVEISAVHSPR</sequence>
<dbReference type="GO" id="GO:0004534">
    <property type="term" value="F:5'-3' RNA exonuclease activity"/>
    <property type="evidence" value="ECO:0007669"/>
    <property type="project" value="TreeGrafter"/>
</dbReference>
<reference evidence="2" key="1">
    <citation type="submission" date="2014-09" db="EMBL/GenBank/DDBJ databases">
        <authorList>
            <person name="Magalhaes I.L.F."/>
            <person name="Oliveira U."/>
            <person name="Santos F.R."/>
            <person name="Vidigal T.H.D.A."/>
            <person name="Brescovit A.D."/>
            <person name="Santos A.J."/>
        </authorList>
    </citation>
    <scope>NUCLEOTIDE SEQUENCE</scope>
    <source>
        <tissue evidence="2">Shoot tissue taken approximately 20 cm above the soil surface</tissue>
    </source>
</reference>
<feature type="domain" description="PHP" evidence="1">
    <location>
        <begin position="1"/>
        <end position="38"/>
    </location>
</feature>
<dbReference type="InterPro" id="IPR016195">
    <property type="entry name" value="Pol/histidinol_Pase-like"/>
</dbReference>
<dbReference type="EMBL" id="GBRH01251034">
    <property type="protein sequence ID" value="JAD46861.1"/>
    <property type="molecule type" value="Transcribed_RNA"/>
</dbReference>
<dbReference type="Gene3D" id="3.20.20.140">
    <property type="entry name" value="Metal-dependent hydrolases"/>
    <property type="match status" value="1"/>
</dbReference>
<dbReference type="InterPro" id="IPR004013">
    <property type="entry name" value="PHP_dom"/>
</dbReference>
<evidence type="ECO:0000259" key="1">
    <source>
        <dbReference type="Pfam" id="PF02811"/>
    </source>
</evidence>
<dbReference type="PANTHER" id="PTHR42924:SF3">
    <property type="entry name" value="POLYMERASE_HISTIDINOL PHOSPHATASE N-TERMINAL DOMAIN-CONTAINING PROTEIN"/>
    <property type="match status" value="1"/>
</dbReference>
<name>A0A0A9A6Z0_ARUDO</name>
<dbReference type="SUPFAM" id="SSF89550">
    <property type="entry name" value="PHP domain-like"/>
    <property type="match status" value="1"/>
</dbReference>
<dbReference type="PANTHER" id="PTHR42924">
    <property type="entry name" value="EXONUCLEASE"/>
    <property type="match status" value="1"/>
</dbReference>
<protein>
    <recommendedName>
        <fullName evidence="1">PHP domain-containing protein</fullName>
    </recommendedName>
</protein>
<dbReference type="AlphaFoldDB" id="A0A0A9A6Z0"/>
<dbReference type="Pfam" id="PF02811">
    <property type="entry name" value="PHP"/>
    <property type="match status" value="1"/>
</dbReference>
<dbReference type="GO" id="GO:0035312">
    <property type="term" value="F:5'-3' DNA exonuclease activity"/>
    <property type="evidence" value="ECO:0007669"/>
    <property type="project" value="TreeGrafter"/>
</dbReference>